<dbReference type="Pfam" id="PF12697">
    <property type="entry name" value="Abhydrolase_6"/>
    <property type="match status" value="1"/>
</dbReference>
<dbReference type="GO" id="GO:0016787">
    <property type="term" value="F:hydrolase activity"/>
    <property type="evidence" value="ECO:0007669"/>
    <property type="project" value="UniProtKB-KW"/>
</dbReference>
<comment type="caution">
    <text evidence="2">The sequence shown here is derived from an EMBL/GenBank/DDBJ whole genome shotgun (WGS) entry which is preliminary data.</text>
</comment>
<dbReference type="InterPro" id="IPR000073">
    <property type="entry name" value="AB_hydrolase_1"/>
</dbReference>
<dbReference type="InterPro" id="IPR052897">
    <property type="entry name" value="Sec-Metab_Biosynth_Hydrolase"/>
</dbReference>
<proteinExistence type="predicted"/>
<dbReference type="PANTHER" id="PTHR37017:SF11">
    <property type="entry name" value="ESTERASE_LIPASE_THIOESTERASE DOMAIN-CONTAINING PROTEIN"/>
    <property type="match status" value="1"/>
</dbReference>
<evidence type="ECO:0000313" key="2">
    <source>
        <dbReference type="EMBL" id="MFC4667077.1"/>
    </source>
</evidence>
<dbReference type="InterPro" id="IPR029058">
    <property type="entry name" value="AB_hydrolase_fold"/>
</dbReference>
<dbReference type="RefSeq" id="WP_380714978.1">
    <property type="nucleotide sequence ID" value="NZ_JBHSGI010000002.1"/>
</dbReference>
<dbReference type="PANTHER" id="PTHR37017">
    <property type="entry name" value="AB HYDROLASE-1 DOMAIN-CONTAINING PROTEIN-RELATED"/>
    <property type="match status" value="1"/>
</dbReference>
<reference evidence="3" key="1">
    <citation type="journal article" date="2019" name="Int. J. Syst. Evol. Microbiol.">
        <title>The Global Catalogue of Microorganisms (GCM) 10K type strain sequencing project: providing services to taxonomists for standard genome sequencing and annotation.</title>
        <authorList>
            <consortium name="The Broad Institute Genomics Platform"/>
            <consortium name="The Broad Institute Genome Sequencing Center for Infectious Disease"/>
            <person name="Wu L."/>
            <person name="Ma J."/>
        </authorList>
    </citation>
    <scope>NUCLEOTIDE SEQUENCE [LARGE SCALE GENOMIC DNA]</scope>
    <source>
        <strain evidence="3">CGMCC 4.7283</strain>
    </source>
</reference>
<evidence type="ECO:0000259" key="1">
    <source>
        <dbReference type="Pfam" id="PF12697"/>
    </source>
</evidence>
<feature type="domain" description="AB hydrolase-1" evidence="1">
    <location>
        <begin position="5"/>
        <end position="235"/>
    </location>
</feature>
<protein>
    <submittedName>
        <fullName evidence="2">Alpha/beta fold hydrolase</fullName>
    </submittedName>
</protein>
<evidence type="ECO:0000313" key="3">
    <source>
        <dbReference type="Proteomes" id="UP001595973"/>
    </source>
</evidence>
<dbReference type="EMBL" id="JBHSGI010000002">
    <property type="protein sequence ID" value="MFC4667077.1"/>
    <property type="molecule type" value="Genomic_DNA"/>
</dbReference>
<dbReference type="SUPFAM" id="SSF53474">
    <property type="entry name" value="alpha/beta-Hydrolases"/>
    <property type="match status" value="1"/>
</dbReference>
<dbReference type="Proteomes" id="UP001595973">
    <property type="component" value="Unassembled WGS sequence"/>
</dbReference>
<gene>
    <name evidence="2" type="ORF">ACFO5X_00800</name>
</gene>
<name>A0ABV9KA54_9RHOB</name>
<keyword evidence="3" id="KW-1185">Reference proteome</keyword>
<dbReference type="Gene3D" id="3.40.50.1820">
    <property type="entry name" value="alpha/beta hydrolase"/>
    <property type="match status" value="1"/>
</dbReference>
<sequence length="242" mass="26033">MATYVLVHGAWHTGDLMAATAEPIRAAGHAVHTPTIAGNNPGDSRATTGLETAIASVADYITGANLRDIVLVGHSYGGMVITGVADRLAGRIARLVYWNAFVPNDGESLNSMVPLHYRALFDQIAAASGDNSVMLPYPIWREAFMNDADGDLAQSAFDQLNPHPYATFTDPIKLSVNPAEMQVAKSYINFTEDTALPHSHGWHPRLSEKLGLFRLVQRPGGHEVCFTNPEGLAEAIMAAGRD</sequence>
<keyword evidence="2" id="KW-0378">Hydrolase</keyword>
<organism evidence="2 3">
    <name type="scientific">Seohaeicola nanhaiensis</name>
    <dbReference type="NCBI Taxonomy" id="1387282"/>
    <lineage>
        <taxon>Bacteria</taxon>
        <taxon>Pseudomonadati</taxon>
        <taxon>Pseudomonadota</taxon>
        <taxon>Alphaproteobacteria</taxon>
        <taxon>Rhodobacterales</taxon>
        <taxon>Roseobacteraceae</taxon>
        <taxon>Seohaeicola</taxon>
    </lineage>
</organism>
<accession>A0ABV9KA54</accession>